<evidence type="ECO:0000259" key="11">
    <source>
        <dbReference type="PROSITE" id="PS50862"/>
    </source>
</evidence>
<dbReference type="KEGG" id="dbr:Deba_2112"/>
<dbReference type="SUPFAM" id="SSF50249">
    <property type="entry name" value="Nucleic acid-binding proteins"/>
    <property type="match status" value="1"/>
</dbReference>
<dbReference type="PANTHER" id="PTHR42918:SF15">
    <property type="entry name" value="LYSINE--TRNA LIGASE, CHLOROPLASTIC_MITOCHONDRIAL"/>
    <property type="match status" value="1"/>
</dbReference>
<dbReference type="PRINTS" id="PR00982">
    <property type="entry name" value="TRNASYNTHLYS"/>
</dbReference>
<organism evidence="12 13">
    <name type="scientific">Desulfarculus baarsii (strain ATCC 33931 / DSM 2075 / LMG 7858 / VKM B-1802 / 2st14)</name>
    <dbReference type="NCBI Taxonomy" id="644282"/>
    <lineage>
        <taxon>Bacteria</taxon>
        <taxon>Pseudomonadati</taxon>
        <taxon>Thermodesulfobacteriota</taxon>
        <taxon>Desulfarculia</taxon>
        <taxon>Desulfarculales</taxon>
        <taxon>Desulfarculaceae</taxon>
        <taxon>Desulfarculus</taxon>
    </lineage>
</organism>
<feature type="binding site" evidence="9">
    <location>
        <position position="429"/>
    </location>
    <ligand>
        <name>Mg(2+)</name>
        <dbReference type="ChEBI" id="CHEBI:18420"/>
        <label>2</label>
    </ligand>
</feature>
<dbReference type="STRING" id="644282.Deba_2112"/>
<protein>
    <recommendedName>
        <fullName evidence="9">Lysine--tRNA ligase</fullName>
        <ecNumber evidence="9">6.1.1.6</ecNumber>
    </recommendedName>
    <alternativeName>
        <fullName evidence="9">Lysyl-tRNA synthetase</fullName>
        <shortName evidence="9">LysRS</shortName>
    </alternativeName>
</protein>
<feature type="binding site" evidence="9">
    <location>
        <position position="422"/>
    </location>
    <ligand>
        <name>Mg(2+)</name>
        <dbReference type="ChEBI" id="CHEBI:18420"/>
        <label>1</label>
    </ligand>
</feature>
<comment type="cofactor">
    <cofactor evidence="9 10">
        <name>Mg(2+)</name>
        <dbReference type="ChEBI" id="CHEBI:18420"/>
    </cofactor>
    <text evidence="9 10">Binds 3 Mg(2+) ions per subunit.</text>
</comment>
<dbReference type="InterPro" id="IPR004364">
    <property type="entry name" value="Aa-tRNA-synt_II"/>
</dbReference>
<dbReference type="FunFam" id="2.40.50.140:FF:000024">
    <property type="entry name" value="Lysine--tRNA ligase"/>
    <property type="match status" value="1"/>
</dbReference>
<dbReference type="Gene3D" id="2.40.50.140">
    <property type="entry name" value="Nucleic acid-binding proteins"/>
    <property type="match status" value="1"/>
</dbReference>
<keyword evidence="9" id="KW-0963">Cytoplasm</keyword>
<keyword evidence="7 9" id="KW-0030">Aminoacyl-tRNA synthetase</keyword>
<dbReference type="HOGENOM" id="CLU_008255_6_0_7"/>
<comment type="subunit">
    <text evidence="9">Homodimer.</text>
</comment>
<proteinExistence type="inferred from homology"/>
<dbReference type="PROSITE" id="PS50862">
    <property type="entry name" value="AA_TRNA_LIGASE_II"/>
    <property type="match status" value="1"/>
</dbReference>
<keyword evidence="2 9" id="KW-0436">Ligase</keyword>
<evidence type="ECO:0000256" key="2">
    <source>
        <dbReference type="ARBA" id="ARBA00022598"/>
    </source>
</evidence>
<keyword evidence="3 9" id="KW-0479">Metal-binding</keyword>
<feature type="binding site" evidence="9">
    <location>
        <position position="429"/>
    </location>
    <ligand>
        <name>Mg(2+)</name>
        <dbReference type="ChEBI" id="CHEBI:18420"/>
        <label>1</label>
    </ligand>
</feature>
<gene>
    <name evidence="9" type="primary">lysS</name>
    <name evidence="12" type="ordered locus">Deba_2112</name>
</gene>
<dbReference type="Pfam" id="PF01336">
    <property type="entry name" value="tRNA_anti-codon"/>
    <property type="match status" value="1"/>
</dbReference>
<keyword evidence="9 10" id="KW-0460">Magnesium</keyword>
<dbReference type="HAMAP" id="MF_00252">
    <property type="entry name" value="Lys_tRNA_synth_class2"/>
    <property type="match status" value="1"/>
</dbReference>
<keyword evidence="13" id="KW-1185">Reference proteome</keyword>
<dbReference type="PANTHER" id="PTHR42918">
    <property type="entry name" value="LYSYL-TRNA SYNTHETASE"/>
    <property type="match status" value="1"/>
</dbReference>
<dbReference type="GO" id="GO:0006430">
    <property type="term" value="P:lysyl-tRNA aminoacylation"/>
    <property type="evidence" value="ECO:0007669"/>
    <property type="project" value="UniProtKB-UniRule"/>
</dbReference>
<evidence type="ECO:0000256" key="9">
    <source>
        <dbReference type="HAMAP-Rule" id="MF_00252"/>
    </source>
</evidence>
<dbReference type="GO" id="GO:0005829">
    <property type="term" value="C:cytosol"/>
    <property type="evidence" value="ECO:0007669"/>
    <property type="project" value="TreeGrafter"/>
</dbReference>
<keyword evidence="4 9" id="KW-0547">Nucleotide-binding</keyword>
<dbReference type="AlphaFoldDB" id="E1QIG0"/>
<evidence type="ECO:0000256" key="3">
    <source>
        <dbReference type="ARBA" id="ARBA00022723"/>
    </source>
</evidence>
<comment type="similarity">
    <text evidence="1 9">Belongs to the class-II aminoacyl-tRNA synthetase family.</text>
</comment>
<dbReference type="EMBL" id="CP002085">
    <property type="protein sequence ID" value="ADK85477.1"/>
    <property type="molecule type" value="Genomic_DNA"/>
</dbReference>
<feature type="domain" description="Aminoacyl-transfer RNA synthetases class-II family profile" evidence="11">
    <location>
        <begin position="192"/>
        <end position="510"/>
    </location>
</feature>
<evidence type="ECO:0000256" key="1">
    <source>
        <dbReference type="ARBA" id="ARBA00008226"/>
    </source>
</evidence>
<evidence type="ECO:0000256" key="6">
    <source>
        <dbReference type="ARBA" id="ARBA00022917"/>
    </source>
</evidence>
<evidence type="ECO:0000313" key="12">
    <source>
        <dbReference type="EMBL" id="ADK85477.1"/>
    </source>
</evidence>
<evidence type="ECO:0000256" key="10">
    <source>
        <dbReference type="RuleBase" id="RU000336"/>
    </source>
</evidence>
<evidence type="ECO:0000256" key="5">
    <source>
        <dbReference type="ARBA" id="ARBA00022840"/>
    </source>
</evidence>
<dbReference type="SUPFAM" id="SSF55681">
    <property type="entry name" value="Class II aaRS and biotin synthetases"/>
    <property type="match status" value="1"/>
</dbReference>
<name>E1QIG0_DESB2</name>
<dbReference type="Gene3D" id="3.30.930.10">
    <property type="entry name" value="Bira Bifunctional Protein, Domain 2"/>
    <property type="match status" value="1"/>
</dbReference>
<keyword evidence="6 9" id="KW-0648">Protein biosynthesis</keyword>
<sequence>MANTEQKNKPVAASAPEAILDENVLMRQRRKKAEDIQQMGYPLFPNTFRPRDTVGKLRAQYDHLDAARLESLEDVKFMIAGRIMAIRSFGKAAFVKLRDRSGQIQLHVQKDSLSPEEFELFRKLDVGDIIGVKGALFRTKTRELTLRVEMLRLVTKSYRSLPEKFHGLTDVEQRYRQRYLDLIMNDEVRGIFTARSKIVNTIRGHLTELGFMEVETPMMQVIPGGATARPFETYHNALGMKLYLRVAPELYLKRLVVGGLERVFELNRNFRNEGISIRHNPEFTMLEFYMSYASYEDLMSITEQMLGACAMAVHGSLKFDYQGRQIDLTPPWENLDFRSSLLEIGKAPPEVLFDIEKAMNMSAHLGGQHKTGDNIGKALAKIFDVTVEPHLWQPTFITGYPRDISPLSRTNDLDPDIVDRFEFFIAGREMGNGFSELNDPDDQRERFFAQVAEREAGDDEAQFMDADYVRALEYGMPPTAGEGVGIDRLVMLLTDQPSIREVILFPLLRPEQG</sequence>
<dbReference type="CDD" id="cd04322">
    <property type="entry name" value="LysRS_N"/>
    <property type="match status" value="1"/>
</dbReference>
<dbReference type="NCBIfam" id="NF001756">
    <property type="entry name" value="PRK00484.1"/>
    <property type="match status" value="1"/>
</dbReference>
<dbReference type="InterPro" id="IPR045864">
    <property type="entry name" value="aa-tRNA-synth_II/BPL/LPL"/>
</dbReference>
<dbReference type="InterPro" id="IPR004365">
    <property type="entry name" value="NA-bd_OB_tRNA"/>
</dbReference>
<dbReference type="InterPro" id="IPR012340">
    <property type="entry name" value="NA-bd_OB-fold"/>
</dbReference>
<dbReference type="InterPro" id="IPR018149">
    <property type="entry name" value="Lys-tRNA-synth_II_C"/>
</dbReference>
<comment type="subcellular location">
    <subcellularLocation>
        <location evidence="9">Cytoplasm</location>
    </subcellularLocation>
</comment>
<dbReference type="Proteomes" id="UP000009047">
    <property type="component" value="Chromosome"/>
</dbReference>
<dbReference type="CDD" id="cd00775">
    <property type="entry name" value="LysRS_core"/>
    <property type="match status" value="1"/>
</dbReference>
<evidence type="ECO:0000256" key="8">
    <source>
        <dbReference type="ARBA" id="ARBA00048573"/>
    </source>
</evidence>
<dbReference type="GO" id="GO:0004824">
    <property type="term" value="F:lysine-tRNA ligase activity"/>
    <property type="evidence" value="ECO:0007669"/>
    <property type="project" value="UniProtKB-UniRule"/>
</dbReference>
<dbReference type="GO" id="GO:0005524">
    <property type="term" value="F:ATP binding"/>
    <property type="evidence" value="ECO:0007669"/>
    <property type="project" value="UniProtKB-UniRule"/>
</dbReference>
<keyword evidence="5 9" id="KW-0067">ATP-binding</keyword>
<evidence type="ECO:0000256" key="7">
    <source>
        <dbReference type="ARBA" id="ARBA00023146"/>
    </source>
</evidence>
<dbReference type="NCBIfam" id="TIGR00499">
    <property type="entry name" value="lysS_bact"/>
    <property type="match status" value="1"/>
</dbReference>
<dbReference type="InterPro" id="IPR006195">
    <property type="entry name" value="aa-tRNA-synth_II"/>
</dbReference>
<reference evidence="12 13" key="1">
    <citation type="journal article" date="2010" name="Stand. Genomic Sci.">
        <title>Complete genome sequence of Desulfarculus baarsii type strain (2st14).</title>
        <authorList>
            <person name="Sun H."/>
            <person name="Spring S."/>
            <person name="Lapidus A."/>
            <person name="Davenport K."/>
            <person name="Del Rio T.G."/>
            <person name="Tice H."/>
            <person name="Nolan M."/>
            <person name="Copeland A."/>
            <person name="Cheng J.F."/>
            <person name="Lucas S."/>
            <person name="Tapia R."/>
            <person name="Goodwin L."/>
            <person name="Pitluck S."/>
            <person name="Ivanova N."/>
            <person name="Pagani I."/>
            <person name="Mavromatis K."/>
            <person name="Ovchinnikova G."/>
            <person name="Pati A."/>
            <person name="Chen A."/>
            <person name="Palaniappan K."/>
            <person name="Hauser L."/>
            <person name="Chang Y.J."/>
            <person name="Jeffries C.D."/>
            <person name="Detter J.C."/>
            <person name="Han C."/>
            <person name="Rohde M."/>
            <person name="Brambilla E."/>
            <person name="Goker M."/>
            <person name="Woyke T."/>
            <person name="Bristow J."/>
            <person name="Eisen J.A."/>
            <person name="Markowitz V."/>
            <person name="Hugenholtz P."/>
            <person name="Kyrpides N.C."/>
            <person name="Klenk H.P."/>
            <person name="Land M."/>
        </authorList>
    </citation>
    <scope>NUCLEOTIDE SEQUENCE [LARGE SCALE GENOMIC DNA]</scope>
    <source>
        <strain evidence="13">ATCC 33931 / DSM 2075 / LMG 7858 / VKM B-1802 / 2st14</strain>
    </source>
</reference>
<dbReference type="EC" id="6.1.1.6" evidence="9"/>
<dbReference type="GO" id="GO:0000049">
    <property type="term" value="F:tRNA binding"/>
    <property type="evidence" value="ECO:0007669"/>
    <property type="project" value="TreeGrafter"/>
</dbReference>
<comment type="catalytic activity">
    <reaction evidence="8 9 10">
        <text>tRNA(Lys) + L-lysine + ATP = L-lysyl-tRNA(Lys) + AMP + diphosphate</text>
        <dbReference type="Rhea" id="RHEA:20792"/>
        <dbReference type="Rhea" id="RHEA-COMP:9696"/>
        <dbReference type="Rhea" id="RHEA-COMP:9697"/>
        <dbReference type="ChEBI" id="CHEBI:30616"/>
        <dbReference type="ChEBI" id="CHEBI:32551"/>
        <dbReference type="ChEBI" id="CHEBI:33019"/>
        <dbReference type="ChEBI" id="CHEBI:78442"/>
        <dbReference type="ChEBI" id="CHEBI:78529"/>
        <dbReference type="ChEBI" id="CHEBI:456215"/>
        <dbReference type="EC" id="6.1.1.6"/>
    </reaction>
</comment>
<dbReference type="InterPro" id="IPR044136">
    <property type="entry name" value="Lys-tRNA-ligase_II_N"/>
</dbReference>
<accession>E1QIG0</accession>
<dbReference type="eggNOG" id="COG1190">
    <property type="taxonomic scope" value="Bacteria"/>
</dbReference>
<dbReference type="InterPro" id="IPR002313">
    <property type="entry name" value="Lys-tRNA-ligase_II"/>
</dbReference>
<dbReference type="RefSeq" id="WP_013258918.1">
    <property type="nucleotide sequence ID" value="NC_014365.1"/>
</dbReference>
<dbReference type="Pfam" id="PF00152">
    <property type="entry name" value="tRNA-synt_2"/>
    <property type="match status" value="1"/>
</dbReference>
<evidence type="ECO:0000313" key="13">
    <source>
        <dbReference type="Proteomes" id="UP000009047"/>
    </source>
</evidence>
<dbReference type="GO" id="GO:0000287">
    <property type="term" value="F:magnesium ion binding"/>
    <property type="evidence" value="ECO:0007669"/>
    <property type="project" value="UniProtKB-UniRule"/>
</dbReference>
<evidence type="ECO:0000256" key="4">
    <source>
        <dbReference type="ARBA" id="ARBA00022741"/>
    </source>
</evidence>